<dbReference type="NCBIfam" id="TIGR03440">
    <property type="entry name" value="egtB_TIGR03440"/>
    <property type="match status" value="1"/>
</dbReference>
<keyword evidence="1" id="KW-0560">Oxidoreductase</keyword>
<evidence type="ECO:0000259" key="4">
    <source>
        <dbReference type="Pfam" id="PF03781"/>
    </source>
</evidence>
<dbReference type="InterPro" id="IPR042095">
    <property type="entry name" value="SUMF_sf"/>
</dbReference>
<feature type="domain" description="DinB-like" evidence="5">
    <location>
        <begin position="23"/>
        <end position="156"/>
    </location>
</feature>
<accession>A0ABV8SQW7</accession>
<dbReference type="Gene3D" id="3.90.1580.10">
    <property type="entry name" value="paralog of FGE (formylglycine-generating enzyme)"/>
    <property type="match status" value="1"/>
</dbReference>
<dbReference type="Pfam" id="PF03781">
    <property type="entry name" value="FGE-sulfatase"/>
    <property type="match status" value="2"/>
</dbReference>
<reference evidence="7" key="1">
    <citation type="journal article" date="2019" name="Int. J. Syst. Evol. Microbiol.">
        <title>The Global Catalogue of Microorganisms (GCM) 10K type strain sequencing project: providing services to taxonomists for standard genome sequencing and annotation.</title>
        <authorList>
            <consortium name="The Broad Institute Genomics Platform"/>
            <consortium name="The Broad Institute Genome Sequencing Center for Infectious Disease"/>
            <person name="Wu L."/>
            <person name="Ma J."/>
        </authorList>
    </citation>
    <scope>NUCLEOTIDE SEQUENCE [LARGE SCALE GENOMIC DNA]</scope>
    <source>
        <strain evidence="7">CGMCC 1.10759</strain>
    </source>
</reference>
<comment type="caution">
    <text evidence="6">The sequence shown here is derived from an EMBL/GenBank/DDBJ whole genome shotgun (WGS) entry which is preliminary data.</text>
</comment>
<dbReference type="InterPro" id="IPR016187">
    <property type="entry name" value="CTDL_fold"/>
</dbReference>
<evidence type="ECO:0000256" key="1">
    <source>
        <dbReference type="ARBA" id="ARBA00023002"/>
    </source>
</evidence>
<dbReference type="Pfam" id="PF12867">
    <property type="entry name" value="DinB_2"/>
    <property type="match status" value="1"/>
</dbReference>
<dbReference type="RefSeq" id="WP_380596824.1">
    <property type="nucleotide sequence ID" value="NZ_JBHSDU010000003.1"/>
</dbReference>
<protein>
    <submittedName>
        <fullName evidence="6">Ergothioneine biosynthesis protein EgtB</fullName>
    </submittedName>
</protein>
<keyword evidence="2" id="KW-0408">Iron</keyword>
<organism evidence="6 7">
    <name type="scientific">Steroidobacter flavus</name>
    <dbReference type="NCBI Taxonomy" id="1842136"/>
    <lineage>
        <taxon>Bacteria</taxon>
        <taxon>Pseudomonadati</taxon>
        <taxon>Pseudomonadota</taxon>
        <taxon>Gammaproteobacteria</taxon>
        <taxon>Steroidobacterales</taxon>
        <taxon>Steroidobacteraceae</taxon>
        <taxon>Steroidobacter</taxon>
    </lineage>
</organism>
<keyword evidence="7" id="KW-1185">Reference proteome</keyword>
<feature type="domain" description="Sulfatase-modifying factor enzyme-like" evidence="4">
    <location>
        <begin position="193"/>
        <end position="323"/>
    </location>
</feature>
<dbReference type="SUPFAM" id="SSF56436">
    <property type="entry name" value="C-type lectin-like"/>
    <property type="match status" value="1"/>
</dbReference>
<dbReference type="InterPro" id="IPR051043">
    <property type="entry name" value="Sulfatase_Mod_Factor_Kinase"/>
</dbReference>
<dbReference type="Proteomes" id="UP001595904">
    <property type="component" value="Unassembled WGS sequence"/>
</dbReference>
<name>A0ABV8SQW7_9GAMM</name>
<evidence type="ECO:0000256" key="2">
    <source>
        <dbReference type="ARBA" id="ARBA00023004"/>
    </source>
</evidence>
<evidence type="ECO:0000313" key="7">
    <source>
        <dbReference type="Proteomes" id="UP001595904"/>
    </source>
</evidence>
<gene>
    <name evidence="6" type="primary">egtB</name>
    <name evidence="6" type="ORF">ACFPN2_11925</name>
</gene>
<comment type="pathway">
    <text evidence="3">Amino-acid biosynthesis; ergothioneine biosynthesis.</text>
</comment>
<dbReference type="InterPro" id="IPR034660">
    <property type="entry name" value="DinB/YfiT-like"/>
</dbReference>
<dbReference type="EMBL" id="JBHSDU010000003">
    <property type="protein sequence ID" value="MFC4309790.1"/>
    <property type="molecule type" value="Genomic_DNA"/>
</dbReference>
<dbReference type="InterPro" id="IPR005532">
    <property type="entry name" value="SUMF_dom"/>
</dbReference>
<sequence length="427" mass="48872">MAAVYPAATPVPDRSHEPLACRYTRIREASLAICSPLEVEDYVVQSMPDASPAKWHLAHTSWFFEQFLLRPLLNGYQPFQAGFEVLFNSYYQAVGPMHLRPERGLLTRPTVKEVFAYRQYVDEHMLKLLDARGEDDEHFEPLLELGMNHEQQHQELMFTDIKHLLSKNPLLPAYTRKPQPATEVRTSGPLQFLTFEGGVREIGATGKHFCFDNETPRHRTLVEPYALGDRLVTNGEYLEFMRDGGYRRAEFWLSDGWSTVNQEGWVRPFYWTPALDAEFTLRGLQPLDMAAPVCHLSYYEADAFARWANARLPTEAEWELAAESLPVKGNLLKSDMLKPLPAGDQPGLKQMFGDVWEWTASPYVAYPGYRAVKGALGEYNGKFMCSQLVLRGGSCVTPADHVRASYRNFFYPQSRWQFMGVRLARDL</sequence>
<dbReference type="InterPro" id="IPR024775">
    <property type="entry name" value="DinB-like"/>
</dbReference>
<dbReference type="InterPro" id="IPR017806">
    <property type="entry name" value="EgtB"/>
</dbReference>
<feature type="domain" description="Sulfatase-modifying factor enzyme-like" evidence="4">
    <location>
        <begin position="345"/>
        <end position="425"/>
    </location>
</feature>
<evidence type="ECO:0000256" key="3">
    <source>
        <dbReference type="ARBA" id="ARBA00037882"/>
    </source>
</evidence>
<proteinExistence type="predicted"/>
<dbReference type="SUPFAM" id="SSF109854">
    <property type="entry name" value="DinB/YfiT-like putative metalloenzymes"/>
    <property type="match status" value="1"/>
</dbReference>
<evidence type="ECO:0000313" key="6">
    <source>
        <dbReference type="EMBL" id="MFC4309790.1"/>
    </source>
</evidence>
<evidence type="ECO:0000259" key="5">
    <source>
        <dbReference type="Pfam" id="PF12867"/>
    </source>
</evidence>
<dbReference type="PANTHER" id="PTHR23150">
    <property type="entry name" value="SULFATASE MODIFYING FACTOR 1, 2"/>
    <property type="match status" value="1"/>
</dbReference>
<dbReference type="PANTHER" id="PTHR23150:SF36">
    <property type="entry name" value="HERCYNINE OXYGENASE"/>
    <property type="match status" value="1"/>
</dbReference>